<sequence length="382" mass="43354">MGKNIVVCCDGTWNDPTSKTNVHALFNELIKKEDKQCVMYIKGVGTGYLSLLKPVIDGSVATGLDDKVKEAYKFIVNNYQPEDNIWLFGFSRGAYTVRSVVGLIRNCGIVKFKDDQIIDQIIDLAYNIYRNRNPNFNLDGSVTKGFKKGLSHPDSKDPPIKFLGLFDTVGAHGLPGFTPGKGFEYLEFYDKVVPNVVKYACQALAAHERRSFFEPCRILPNNHKTVIKETWFPGVHSEVGGGASENNRITKASMLWMLENIAEVKGLLMKDTIEGYRSRFNPSSGDVLSRSLFDFFSLTYALEVFSNRDRVIEIEVDSKISKTLKRDLLYKDGDWHIFSTRNSLKYLYGSNTYENLRISMKKRGIKLHNGVEYEEPETVNDE</sequence>
<gene>
    <name evidence="2" type="ORF">C1645_834325</name>
</gene>
<proteinExistence type="predicted"/>
<evidence type="ECO:0000259" key="1">
    <source>
        <dbReference type="Pfam" id="PF09994"/>
    </source>
</evidence>
<dbReference type="STRING" id="658196.A0A397SDZ7"/>
<dbReference type="PANTHER" id="PTHR33840:SF1">
    <property type="entry name" value="TLE1 PHOSPHOLIPASE DOMAIN-CONTAINING PROTEIN"/>
    <property type="match status" value="1"/>
</dbReference>
<evidence type="ECO:0000313" key="3">
    <source>
        <dbReference type="Proteomes" id="UP000265703"/>
    </source>
</evidence>
<dbReference type="EMBL" id="QKYT01000599">
    <property type="protein sequence ID" value="RIA83099.1"/>
    <property type="molecule type" value="Genomic_DNA"/>
</dbReference>
<dbReference type="PANTHER" id="PTHR33840">
    <property type="match status" value="1"/>
</dbReference>
<dbReference type="Proteomes" id="UP000265703">
    <property type="component" value="Unassembled WGS sequence"/>
</dbReference>
<dbReference type="AlphaFoldDB" id="A0A397SDZ7"/>
<evidence type="ECO:0000313" key="2">
    <source>
        <dbReference type="EMBL" id="RIA83099.1"/>
    </source>
</evidence>
<reference evidence="2 3" key="1">
    <citation type="submission" date="2018-06" db="EMBL/GenBank/DDBJ databases">
        <title>Comparative genomics reveals the genomic features of Rhizophagus irregularis, R. cerebriforme, R. diaphanum and Gigaspora rosea, and their symbiotic lifestyle signature.</title>
        <authorList>
            <person name="Morin E."/>
            <person name="San Clemente H."/>
            <person name="Chen E.C.H."/>
            <person name="De La Providencia I."/>
            <person name="Hainaut M."/>
            <person name="Kuo A."/>
            <person name="Kohler A."/>
            <person name="Murat C."/>
            <person name="Tang N."/>
            <person name="Roy S."/>
            <person name="Loubradou J."/>
            <person name="Henrissat B."/>
            <person name="Grigoriev I.V."/>
            <person name="Corradi N."/>
            <person name="Roux C."/>
            <person name="Martin F.M."/>
        </authorList>
    </citation>
    <scope>NUCLEOTIDE SEQUENCE [LARGE SCALE GENOMIC DNA]</scope>
    <source>
        <strain evidence="2 3">DAOM 227022</strain>
    </source>
</reference>
<name>A0A397SDZ7_9GLOM</name>
<accession>A0A397SDZ7</accession>
<dbReference type="OrthoDB" id="59699at2759"/>
<dbReference type="Pfam" id="PF09994">
    <property type="entry name" value="T6SS_Tle1-like_cat"/>
    <property type="match status" value="1"/>
</dbReference>
<comment type="caution">
    <text evidence="2">The sequence shown here is derived from an EMBL/GenBank/DDBJ whole genome shotgun (WGS) entry which is preliminary data.</text>
</comment>
<feature type="domain" description="T6SS Phospholipase effector Tle1-like catalytic" evidence="1">
    <location>
        <begin position="3"/>
        <end position="259"/>
    </location>
</feature>
<protein>
    <recommendedName>
        <fullName evidence="1">T6SS Phospholipase effector Tle1-like catalytic domain-containing protein</fullName>
    </recommendedName>
</protein>
<organism evidence="2 3">
    <name type="scientific">Glomus cerebriforme</name>
    <dbReference type="NCBI Taxonomy" id="658196"/>
    <lineage>
        <taxon>Eukaryota</taxon>
        <taxon>Fungi</taxon>
        <taxon>Fungi incertae sedis</taxon>
        <taxon>Mucoromycota</taxon>
        <taxon>Glomeromycotina</taxon>
        <taxon>Glomeromycetes</taxon>
        <taxon>Glomerales</taxon>
        <taxon>Glomeraceae</taxon>
        <taxon>Glomus</taxon>
    </lineage>
</organism>
<dbReference type="InterPro" id="IPR018712">
    <property type="entry name" value="Tle1-like_cat"/>
</dbReference>
<keyword evidence="3" id="KW-1185">Reference proteome</keyword>